<evidence type="ECO:0000256" key="3">
    <source>
        <dbReference type="ARBA" id="ARBA00022576"/>
    </source>
</evidence>
<dbReference type="OrthoDB" id="9813612at2"/>
<dbReference type="InterPro" id="IPR015422">
    <property type="entry name" value="PyrdxlP-dep_Trfase_small"/>
</dbReference>
<feature type="domain" description="Aminotransferase class I/classII large" evidence="7">
    <location>
        <begin position="32"/>
        <end position="370"/>
    </location>
</feature>
<name>A0A1T4YD69_9BACT</name>
<evidence type="ECO:0000256" key="4">
    <source>
        <dbReference type="ARBA" id="ARBA00022679"/>
    </source>
</evidence>
<dbReference type="AlphaFoldDB" id="A0A1T4YD69"/>
<dbReference type="Proteomes" id="UP000190774">
    <property type="component" value="Unassembled WGS sequence"/>
</dbReference>
<dbReference type="InterPro" id="IPR050596">
    <property type="entry name" value="AspAT/PAT-like"/>
</dbReference>
<comment type="cofactor">
    <cofactor evidence="1 6">
        <name>pyridoxal 5'-phosphate</name>
        <dbReference type="ChEBI" id="CHEBI:597326"/>
    </cofactor>
</comment>
<dbReference type="PROSITE" id="PS00105">
    <property type="entry name" value="AA_TRANSFER_CLASS_1"/>
    <property type="match status" value="1"/>
</dbReference>
<evidence type="ECO:0000256" key="6">
    <source>
        <dbReference type="RuleBase" id="RU000481"/>
    </source>
</evidence>
<dbReference type="SUPFAM" id="SSF53383">
    <property type="entry name" value="PLP-dependent transferases"/>
    <property type="match status" value="1"/>
</dbReference>
<evidence type="ECO:0000256" key="5">
    <source>
        <dbReference type="ARBA" id="ARBA00022898"/>
    </source>
</evidence>
<evidence type="ECO:0000313" key="9">
    <source>
        <dbReference type="Proteomes" id="UP000190774"/>
    </source>
</evidence>
<dbReference type="PANTHER" id="PTHR46383">
    <property type="entry name" value="ASPARTATE AMINOTRANSFERASE"/>
    <property type="match status" value="1"/>
</dbReference>
<dbReference type="Gene3D" id="3.90.1150.10">
    <property type="entry name" value="Aspartate Aminotransferase, domain 1"/>
    <property type="match status" value="1"/>
</dbReference>
<gene>
    <name evidence="8" type="ORF">SAMN02745166_02867</name>
</gene>
<sequence length="388" mass="42220">MDFIAKNIAELSPSMTLAITSQAKALKKQGVDVLSFGAGEPDFNTPDHITAAAIEALNTGKTRYTESAGLIELREAIAAKLLVDNGIQYDPAQISVNCGAKHSCYNAIAAVVNPGDEVIIPAPYWTSYPEMVKLVGGIPVIVETKLENDWKITPEEFEDAMSPMTKMIIINSPGNPTGSVYSREELKAIGEIAAAEDILILSDEIYEKLVYGEEKHVSIASISKDIFDHTITINGFSKAYAMTGWRLGYTAAPKKIADAIDTIQSHTTSNPTTFAQYGAIAALQGDQQIVADMRDEFDVRRQYMLSRLQAIKGLKVVEPKGAFYFLVGIESYGIKSINFCEKLLSKGKVAAVPGVAFGSEYTLRFSYATGLDVINAGMDRFEEFCGQH</sequence>
<dbReference type="InterPro" id="IPR015424">
    <property type="entry name" value="PyrdxlP-dep_Trfase"/>
</dbReference>
<dbReference type="Gene3D" id="3.40.640.10">
    <property type="entry name" value="Type I PLP-dependent aspartate aminotransferase-like (Major domain)"/>
    <property type="match status" value="1"/>
</dbReference>
<evidence type="ECO:0000259" key="7">
    <source>
        <dbReference type="Pfam" id="PF00155"/>
    </source>
</evidence>
<dbReference type="InterPro" id="IPR015421">
    <property type="entry name" value="PyrdxlP-dep_Trfase_major"/>
</dbReference>
<protein>
    <recommendedName>
        <fullName evidence="6">Aminotransferase</fullName>
        <ecNumber evidence="6">2.6.1.-</ecNumber>
    </recommendedName>
</protein>
<keyword evidence="4 6" id="KW-0808">Transferase</keyword>
<dbReference type="RefSeq" id="WP_078814049.1">
    <property type="nucleotide sequence ID" value="NZ_FUYE01000009.1"/>
</dbReference>
<dbReference type="STRING" id="48467.SAMN02745166_02867"/>
<dbReference type="InterPro" id="IPR004839">
    <property type="entry name" value="Aminotransferase_I/II_large"/>
</dbReference>
<dbReference type="GO" id="GO:0008483">
    <property type="term" value="F:transaminase activity"/>
    <property type="evidence" value="ECO:0007669"/>
    <property type="project" value="UniProtKB-KW"/>
</dbReference>
<proteinExistence type="inferred from homology"/>
<organism evidence="8 9">
    <name type="scientific">Prosthecobacter debontii</name>
    <dbReference type="NCBI Taxonomy" id="48467"/>
    <lineage>
        <taxon>Bacteria</taxon>
        <taxon>Pseudomonadati</taxon>
        <taxon>Verrucomicrobiota</taxon>
        <taxon>Verrucomicrobiia</taxon>
        <taxon>Verrucomicrobiales</taxon>
        <taxon>Verrucomicrobiaceae</taxon>
        <taxon>Prosthecobacter</taxon>
    </lineage>
</organism>
<keyword evidence="9" id="KW-1185">Reference proteome</keyword>
<dbReference type="InterPro" id="IPR004838">
    <property type="entry name" value="NHTrfase_class1_PyrdxlP-BS"/>
</dbReference>
<dbReference type="FunFam" id="3.40.640.10:FF:000033">
    <property type="entry name" value="Aspartate aminotransferase"/>
    <property type="match status" value="1"/>
</dbReference>
<dbReference type="Pfam" id="PF00155">
    <property type="entry name" value="Aminotran_1_2"/>
    <property type="match status" value="1"/>
</dbReference>
<dbReference type="EC" id="2.6.1.-" evidence="6"/>
<evidence type="ECO:0000256" key="2">
    <source>
        <dbReference type="ARBA" id="ARBA00007441"/>
    </source>
</evidence>
<keyword evidence="5" id="KW-0663">Pyridoxal phosphate</keyword>
<dbReference type="EMBL" id="FUYE01000009">
    <property type="protein sequence ID" value="SKA99215.1"/>
    <property type="molecule type" value="Genomic_DNA"/>
</dbReference>
<keyword evidence="3 6" id="KW-0032">Aminotransferase</keyword>
<reference evidence="9" key="1">
    <citation type="submission" date="2017-02" db="EMBL/GenBank/DDBJ databases">
        <authorList>
            <person name="Varghese N."/>
            <person name="Submissions S."/>
        </authorList>
    </citation>
    <scope>NUCLEOTIDE SEQUENCE [LARGE SCALE GENOMIC DNA]</scope>
    <source>
        <strain evidence="9">ATCC 700200</strain>
    </source>
</reference>
<dbReference type="CDD" id="cd00609">
    <property type="entry name" value="AAT_like"/>
    <property type="match status" value="1"/>
</dbReference>
<dbReference type="GO" id="GO:0030170">
    <property type="term" value="F:pyridoxal phosphate binding"/>
    <property type="evidence" value="ECO:0007669"/>
    <property type="project" value="InterPro"/>
</dbReference>
<comment type="similarity">
    <text evidence="2 6">Belongs to the class-I pyridoxal-phosphate-dependent aminotransferase family.</text>
</comment>
<dbReference type="PANTHER" id="PTHR46383:SF1">
    <property type="entry name" value="ASPARTATE AMINOTRANSFERASE"/>
    <property type="match status" value="1"/>
</dbReference>
<evidence type="ECO:0000256" key="1">
    <source>
        <dbReference type="ARBA" id="ARBA00001933"/>
    </source>
</evidence>
<evidence type="ECO:0000313" key="8">
    <source>
        <dbReference type="EMBL" id="SKA99215.1"/>
    </source>
</evidence>
<dbReference type="GO" id="GO:0006520">
    <property type="term" value="P:amino acid metabolic process"/>
    <property type="evidence" value="ECO:0007669"/>
    <property type="project" value="InterPro"/>
</dbReference>
<accession>A0A1T4YD69</accession>